<organism evidence="3 4">
    <name type="scientific">Lolium multiflorum</name>
    <name type="common">Italian ryegrass</name>
    <name type="synonym">Lolium perenne subsp. multiflorum</name>
    <dbReference type="NCBI Taxonomy" id="4521"/>
    <lineage>
        <taxon>Eukaryota</taxon>
        <taxon>Viridiplantae</taxon>
        <taxon>Streptophyta</taxon>
        <taxon>Embryophyta</taxon>
        <taxon>Tracheophyta</taxon>
        <taxon>Spermatophyta</taxon>
        <taxon>Magnoliopsida</taxon>
        <taxon>Liliopsida</taxon>
        <taxon>Poales</taxon>
        <taxon>Poaceae</taxon>
        <taxon>BOP clade</taxon>
        <taxon>Pooideae</taxon>
        <taxon>Poodae</taxon>
        <taxon>Poeae</taxon>
        <taxon>Poeae Chloroplast Group 2 (Poeae type)</taxon>
        <taxon>Loliodinae</taxon>
        <taxon>Loliinae</taxon>
        <taxon>Lolium</taxon>
    </lineage>
</organism>
<accession>A0AAD8SND2</accession>
<evidence type="ECO:0000259" key="2">
    <source>
        <dbReference type="PROSITE" id="PS51752"/>
    </source>
</evidence>
<feature type="domain" description="Jacalin-type lectin" evidence="2">
    <location>
        <begin position="92"/>
        <end position="241"/>
    </location>
</feature>
<dbReference type="GO" id="GO:0030246">
    <property type="term" value="F:carbohydrate binding"/>
    <property type="evidence" value="ECO:0007669"/>
    <property type="project" value="UniProtKB-KW"/>
</dbReference>
<dbReference type="Gene3D" id="2.100.10.30">
    <property type="entry name" value="Jacalin-like lectin domain"/>
    <property type="match status" value="1"/>
</dbReference>
<dbReference type="EMBL" id="JAUUTY010000003">
    <property type="protein sequence ID" value="KAK1661010.1"/>
    <property type="molecule type" value="Genomic_DNA"/>
</dbReference>
<keyword evidence="4" id="KW-1185">Reference proteome</keyword>
<dbReference type="PROSITE" id="PS51752">
    <property type="entry name" value="JACALIN_LECTIN"/>
    <property type="match status" value="1"/>
</dbReference>
<dbReference type="Pfam" id="PF01419">
    <property type="entry name" value="Jacalin"/>
    <property type="match status" value="1"/>
</dbReference>
<dbReference type="AlphaFoldDB" id="A0AAD8SND2"/>
<reference evidence="3" key="1">
    <citation type="submission" date="2023-07" db="EMBL/GenBank/DDBJ databases">
        <title>A chromosome-level genome assembly of Lolium multiflorum.</title>
        <authorList>
            <person name="Chen Y."/>
            <person name="Copetti D."/>
            <person name="Kolliker R."/>
            <person name="Studer B."/>
        </authorList>
    </citation>
    <scope>NUCLEOTIDE SEQUENCE</scope>
    <source>
        <strain evidence="3">02402/16</strain>
        <tissue evidence="3">Leaf</tissue>
    </source>
</reference>
<dbReference type="SMART" id="SM00915">
    <property type="entry name" value="Jacalin"/>
    <property type="match status" value="1"/>
</dbReference>
<evidence type="ECO:0000256" key="1">
    <source>
        <dbReference type="ARBA" id="ARBA00022734"/>
    </source>
</evidence>
<dbReference type="PANTHER" id="PTHR46506">
    <property type="entry name" value="OS05G0143600 PROTEIN"/>
    <property type="match status" value="1"/>
</dbReference>
<comment type="caution">
    <text evidence="3">The sequence shown here is derived from an EMBL/GenBank/DDBJ whole genome shotgun (WGS) entry which is preliminary data.</text>
</comment>
<keyword evidence="1" id="KW-0430">Lectin</keyword>
<gene>
    <name evidence="3" type="ORF">QYE76_049169</name>
</gene>
<protein>
    <recommendedName>
        <fullName evidence="2">Jacalin-type lectin domain-containing protein</fullName>
    </recommendedName>
</protein>
<dbReference type="CDD" id="cd09612">
    <property type="entry name" value="Jacalin"/>
    <property type="match status" value="1"/>
</dbReference>
<dbReference type="InterPro" id="IPR001229">
    <property type="entry name" value="Jacalin-like_lectin_dom"/>
</dbReference>
<sequence>MPSPPRTSSLTAGHLICSSCHDNLPDKNKCASCVVTSFVRTSYSRCHAVEAILRSFRVACPDAISESTAGKMLYHEKAEHEKTCPSVIPRLVLKIGPCGGVGGQVREMDVRGVNRIVKVVVCYRVNTVDAMTVFYERDGREEKTDRWGIPVTECYGKPSEVVDICLEQDEYLTGVKGHIDYYGDWLCVSSLTFVTNLHTFGPYGEEDGTPFELPAAAGGRIVGFHGRSDSYLDAIGTYVKMDI</sequence>
<evidence type="ECO:0000313" key="4">
    <source>
        <dbReference type="Proteomes" id="UP001231189"/>
    </source>
</evidence>
<dbReference type="InterPro" id="IPR033734">
    <property type="entry name" value="Jacalin-like_lectin_dom_plant"/>
</dbReference>
<proteinExistence type="predicted"/>
<dbReference type="InterPro" id="IPR036404">
    <property type="entry name" value="Jacalin-like_lectin_dom_sf"/>
</dbReference>
<evidence type="ECO:0000313" key="3">
    <source>
        <dbReference type="EMBL" id="KAK1661010.1"/>
    </source>
</evidence>
<dbReference type="SUPFAM" id="SSF51101">
    <property type="entry name" value="Mannose-binding lectins"/>
    <property type="match status" value="1"/>
</dbReference>
<name>A0AAD8SND2_LOLMU</name>
<dbReference type="Proteomes" id="UP001231189">
    <property type="component" value="Unassembled WGS sequence"/>
</dbReference>